<dbReference type="Proteomes" id="UP000244334">
    <property type="component" value="Unassembled WGS sequence"/>
</dbReference>
<sequence length="106" mass="12129">MSKRTTKLKISPALQNINENKTLRELVSETSHRPASGSVITRVNFPLLEEDIARLDQYSEENHAMRISVVRAGLKALDMMGEEQRADLIREAEFNRPRTGRKPLKK</sequence>
<dbReference type="OrthoDB" id="6637183at2"/>
<dbReference type="AlphaFoldDB" id="A0A1E7Z4N2"/>
<gene>
    <name evidence="2" type="ORF">ACZ87_03389</name>
    <name evidence="1" type="ORF">BBW68_04550</name>
</gene>
<evidence type="ECO:0000313" key="1">
    <source>
        <dbReference type="EMBL" id="OFC63671.1"/>
    </source>
</evidence>
<dbReference type="RefSeq" id="WP_070133662.1">
    <property type="nucleotide sequence ID" value="NZ_LJAM02000572.1"/>
</dbReference>
<evidence type="ECO:0000313" key="3">
    <source>
        <dbReference type="Proteomes" id="UP000243534"/>
    </source>
</evidence>
<evidence type="ECO:0000313" key="2">
    <source>
        <dbReference type="EMBL" id="RAP69817.1"/>
    </source>
</evidence>
<reference evidence="2 4" key="2">
    <citation type="submission" date="2018-04" db="EMBL/GenBank/DDBJ databases">
        <title>Genomes of the Obligate Erwinia dacicola and Facultative Enterobacter sp. OLF Endosymbionts of the Olive Fruit fly, Bactrocera oleae.</title>
        <authorList>
            <person name="Estes A.M."/>
            <person name="Hearn D.J."/>
            <person name="Agarwal S."/>
            <person name="Pierson E.A."/>
            <person name="Dunning-Hotopp J.C."/>
        </authorList>
    </citation>
    <scope>NUCLEOTIDE SEQUENCE [LARGE SCALE GENOMIC DNA]</scope>
    <source>
        <strain evidence="2 4">Oroville</strain>
    </source>
</reference>
<comment type="caution">
    <text evidence="1">The sequence shown here is derived from an EMBL/GenBank/DDBJ whole genome shotgun (WGS) entry which is preliminary data.</text>
</comment>
<proteinExistence type="predicted"/>
<organism evidence="1 3">
    <name type="scientific">Candidatus Erwinia dacicola</name>
    <dbReference type="NCBI Taxonomy" id="252393"/>
    <lineage>
        <taxon>Bacteria</taxon>
        <taxon>Pseudomonadati</taxon>
        <taxon>Pseudomonadota</taxon>
        <taxon>Gammaproteobacteria</taxon>
        <taxon>Enterobacterales</taxon>
        <taxon>Erwiniaceae</taxon>
        <taxon>Erwinia</taxon>
    </lineage>
</organism>
<keyword evidence="4" id="KW-1185">Reference proteome</keyword>
<evidence type="ECO:0000313" key="4">
    <source>
        <dbReference type="Proteomes" id="UP000244334"/>
    </source>
</evidence>
<protein>
    <submittedName>
        <fullName evidence="1">Uncharacterized protein</fullName>
    </submittedName>
</protein>
<accession>A0A1E7Z4N2</accession>
<dbReference type="Proteomes" id="UP000243534">
    <property type="component" value="Unassembled WGS sequence"/>
</dbReference>
<dbReference type="EMBL" id="MAYS01000052">
    <property type="protein sequence ID" value="OFC63671.1"/>
    <property type="molecule type" value="Genomic_DNA"/>
</dbReference>
<reference evidence="1 3" key="1">
    <citation type="submission" date="2016-07" db="EMBL/GenBank/DDBJ databases">
        <authorList>
            <person name="Yuval B."/>
        </authorList>
    </citation>
    <scope>NUCLEOTIDE SEQUENCE [LARGE SCALE GENOMIC DNA]</scope>
    <source>
        <strain evidence="1 3">IL</strain>
    </source>
</reference>
<dbReference type="EMBL" id="LJAM02000572">
    <property type="protein sequence ID" value="RAP69817.1"/>
    <property type="molecule type" value="Genomic_DNA"/>
</dbReference>
<name>A0A1E7Z4N2_9GAMM</name>